<sequence length="292" mass="30918">MTLKSSVTWLALFSGSLLLTACGNEEADSSASAFEDTSDIHVITREDGSGTRGAFVEITGVVDENEDDNTTPTATVQNSTSGVMQAVAGDIHSLGYISLGSLDESVAGLAVDGIEPTPETVASGEYQVARNFNITYGENLNEAAQDFYSFMFSEEAQNIVEEQGYVSVDVQTPEYKSEEVSGEINIVGSTSVEPLMQAFAEAYKEHNPNVTIDITAPGSGAGITAVIDGSADIGMASRELDEEEATQVAGVDAIAVDGIALIVHHDNPLEEITLEQIQSIYLGDTTTWDEVQ</sequence>
<reference evidence="11 12" key="1">
    <citation type="submission" date="2016-11" db="EMBL/GenBank/DDBJ databases">
        <authorList>
            <person name="Jaros S."/>
            <person name="Januszkiewicz K."/>
            <person name="Wedrychowicz H."/>
        </authorList>
    </citation>
    <scope>NUCLEOTIDE SEQUENCE [LARGE SCALE GENOMIC DNA]</scope>
    <source>
        <strain evidence="11 12">DSM 15692</strain>
    </source>
</reference>
<feature type="domain" description="PBP" evidence="10">
    <location>
        <begin position="176"/>
        <end position="290"/>
    </location>
</feature>
<evidence type="ECO:0000259" key="10">
    <source>
        <dbReference type="Pfam" id="PF12849"/>
    </source>
</evidence>
<dbReference type="OrthoDB" id="9790048at2"/>
<evidence type="ECO:0000256" key="9">
    <source>
        <dbReference type="SAM" id="SignalP"/>
    </source>
</evidence>
<comment type="subunit">
    <text evidence="4">The complex is composed of two ATP-binding proteins (PstB), two transmembrane proteins (PstC and PstA) and a solute-binding protein (PstS).</text>
</comment>
<comment type="subcellular location">
    <subcellularLocation>
        <location evidence="2">Cell membrane</location>
        <topology evidence="2">Lipid-anchor</topology>
    </subcellularLocation>
</comment>
<dbReference type="STRING" id="1121025.SAMN02745249_00051"/>
<feature type="domain" description="PBP" evidence="10">
    <location>
        <begin position="37"/>
        <end position="155"/>
    </location>
</feature>
<feature type="signal peptide" evidence="9">
    <location>
        <begin position="1"/>
        <end position="21"/>
    </location>
</feature>
<dbReference type="EMBL" id="FQUF01000002">
    <property type="protein sequence ID" value="SHE27578.1"/>
    <property type="molecule type" value="Genomic_DNA"/>
</dbReference>
<feature type="chain" id="PRO_5039170847" evidence="9">
    <location>
        <begin position="22"/>
        <end position="292"/>
    </location>
</feature>
<gene>
    <name evidence="11" type="ORF">SAMN02745249_00051</name>
</gene>
<dbReference type="RefSeq" id="WP_073294424.1">
    <property type="nucleotide sequence ID" value="NZ_FQUF01000002.1"/>
</dbReference>
<dbReference type="GO" id="GO:0006817">
    <property type="term" value="P:phosphate ion transport"/>
    <property type="evidence" value="ECO:0007669"/>
    <property type="project" value="UniProtKB-KW"/>
</dbReference>
<comment type="function">
    <text evidence="1">Part of the ABC transporter complex PstSACB involved in phosphate import.</text>
</comment>
<dbReference type="Proteomes" id="UP000184128">
    <property type="component" value="Unassembled WGS sequence"/>
</dbReference>
<dbReference type="Gene3D" id="3.40.190.10">
    <property type="entry name" value="Periplasmic binding protein-like II"/>
    <property type="match status" value="2"/>
</dbReference>
<keyword evidence="7" id="KW-0564">Palmitate</keyword>
<evidence type="ECO:0000256" key="3">
    <source>
        <dbReference type="ARBA" id="ARBA00008725"/>
    </source>
</evidence>
<evidence type="ECO:0000256" key="7">
    <source>
        <dbReference type="ARBA" id="ARBA00023139"/>
    </source>
</evidence>
<evidence type="ECO:0000313" key="12">
    <source>
        <dbReference type="Proteomes" id="UP000184128"/>
    </source>
</evidence>
<organism evidence="11 12">
    <name type="scientific">Atopostipes suicloacalis DSM 15692</name>
    <dbReference type="NCBI Taxonomy" id="1121025"/>
    <lineage>
        <taxon>Bacteria</taxon>
        <taxon>Bacillati</taxon>
        <taxon>Bacillota</taxon>
        <taxon>Bacilli</taxon>
        <taxon>Lactobacillales</taxon>
        <taxon>Carnobacteriaceae</taxon>
        <taxon>Atopostipes</taxon>
    </lineage>
</organism>
<keyword evidence="5" id="KW-0592">Phosphate transport</keyword>
<dbReference type="SUPFAM" id="SSF53850">
    <property type="entry name" value="Periplasmic binding protein-like II"/>
    <property type="match status" value="2"/>
</dbReference>
<dbReference type="InterPro" id="IPR050811">
    <property type="entry name" value="Phosphate_ABC_transporter"/>
</dbReference>
<dbReference type="AlphaFoldDB" id="A0A1M4S5U7"/>
<keyword evidence="5" id="KW-0813">Transport</keyword>
<evidence type="ECO:0000256" key="5">
    <source>
        <dbReference type="ARBA" id="ARBA00022592"/>
    </source>
</evidence>
<comment type="similarity">
    <text evidence="3">Belongs to the PstS family.</text>
</comment>
<dbReference type="PANTHER" id="PTHR30570">
    <property type="entry name" value="PERIPLASMIC PHOSPHATE BINDING COMPONENT OF PHOSPHATE ABC TRANSPORTER"/>
    <property type="match status" value="1"/>
</dbReference>
<dbReference type="PANTHER" id="PTHR30570:SF1">
    <property type="entry name" value="PHOSPHATE-BINDING PROTEIN PSTS"/>
    <property type="match status" value="1"/>
</dbReference>
<dbReference type="GO" id="GO:0005886">
    <property type="term" value="C:plasma membrane"/>
    <property type="evidence" value="ECO:0007669"/>
    <property type="project" value="UniProtKB-SubCell"/>
</dbReference>
<dbReference type="InterPro" id="IPR024370">
    <property type="entry name" value="PBP_domain"/>
</dbReference>
<evidence type="ECO:0000256" key="4">
    <source>
        <dbReference type="ARBA" id="ARBA00011529"/>
    </source>
</evidence>
<evidence type="ECO:0000256" key="8">
    <source>
        <dbReference type="ARBA" id="ARBA00023288"/>
    </source>
</evidence>
<evidence type="ECO:0000256" key="1">
    <source>
        <dbReference type="ARBA" id="ARBA00002841"/>
    </source>
</evidence>
<protein>
    <submittedName>
        <fullName evidence="11">Phosphate ABC transporter substrate-binding protein, PhoT family</fullName>
    </submittedName>
</protein>
<keyword evidence="12" id="KW-1185">Reference proteome</keyword>
<evidence type="ECO:0000313" key="11">
    <source>
        <dbReference type="EMBL" id="SHE27578.1"/>
    </source>
</evidence>
<keyword evidence="6 9" id="KW-0732">Signal</keyword>
<evidence type="ECO:0000256" key="2">
    <source>
        <dbReference type="ARBA" id="ARBA00004193"/>
    </source>
</evidence>
<dbReference type="Pfam" id="PF12849">
    <property type="entry name" value="PBP_like_2"/>
    <property type="match status" value="2"/>
</dbReference>
<keyword evidence="8" id="KW-0449">Lipoprotein</keyword>
<evidence type="ECO:0000256" key="6">
    <source>
        <dbReference type="ARBA" id="ARBA00022729"/>
    </source>
</evidence>
<proteinExistence type="inferred from homology"/>
<accession>A0A1M4S5U7</accession>
<dbReference type="PROSITE" id="PS51257">
    <property type="entry name" value="PROKAR_LIPOPROTEIN"/>
    <property type="match status" value="1"/>
</dbReference>
<name>A0A1M4S5U7_9LACT</name>